<reference evidence="2 3" key="1">
    <citation type="submission" date="2019-05" db="EMBL/GenBank/DDBJ databases">
        <title>Mikania micrantha, genome provides insights into the molecular mechanism of rapid growth.</title>
        <authorList>
            <person name="Liu B."/>
        </authorList>
    </citation>
    <scope>NUCLEOTIDE SEQUENCE [LARGE SCALE GENOMIC DNA]</scope>
    <source>
        <strain evidence="2">NLD-2019</strain>
        <tissue evidence="2">Leaf</tissue>
    </source>
</reference>
<evidence type="ECO:0000313" key="2">
    <source>
        <dbReference type="EMBL" id="KAD3640505.1"/>
    </source>
</evidence>
<proteinExistence type="predicted"/>
<comment type="caution">
    <text evidence="2">The sequence shown here is derived from an EMBL/GenBank/DDBJ whole genome shotgun (WGS) entry which is preliminary data.</text>
</comment>
<evidence type="ECO:0000256" key="1">
    <source>
        <dbReference type="SAM" id="MobiDB-lite"/>
    </source>
</evidence>
<organism evidence="2 3">
    <name type="scientific">Mikania micrantha</name>
    <name type="common">bitter vine</name>
    <dbReference type="NCBI Taxonomy" id="192012"/>
    <lineage>
        <taxon>Eukaryota</taxon>
        <taxon>Viridiplantae</taxon>
        <taxon>Streptophyta</taxon>
        <taxon>Embryophyta</taxon>
        <taxon>Tracheophyta</taxon>
        <taxon>Spermatophyta</taxon>
        <taxon>Magnoliopsida</taxon>
        <taxon>eudicotyledons</taxon>
        <taxon>Gunneridae</taxon>
        <taxon>Pentapetalae</taxon>
        <taxon>asterids</taxon>
        <taxon>campanulids</taxon>
        <taxon>Asterales</taxon>
        <taxon>Asteraceae</taxon>
        <taxon>Asteroideae</taxon>
        <taxon>Heliantheae alliance</taxon>
        <taxon>Eupatorieae</taxon>
        <taxon>Mikania</taxon>
    </lineage>
</organism>
<dbReference type="PANTHER" id="PTHR33411">
    <property type="entry name" value="OS08G0392500 PROTEIN"/>
    <property type="match status" value="1"/>
</dbReference>
<accession>A0A5N6MJN3</accession>
<dbReference type="AlphaFoldDB" id="A0A5N6MJN3"/>
<feature type="region of interest" description="Disordered" evidence="1">
    <location>
        <begin position="115"/>
        <end position="138"/>
    </location>
</feature>
<keyword evidence="3" id="KW-1185">Reference proteome</keyword>
<evidence type="ECO:0000313" key="3">
    <source>
        <dbReference type="Proteomes" id="UP000326396"/>
    </source>
</evidence>
<protein>
    <recommendedName>
        <fullName evidence="4">Transposase, Ptta/En/Spm, plant</fullName>
    </recommendedName>
</protein>
<gene>
    <name evidence="2" type="ORF">E3N88_29728</name>
</gene>
<dbReference type="Proteomes" id="UP000326396">
    <property type="component" value="Linkage Group LG5"/>
</dbReference>
<sequence length="305" mass="35574">MTIRTLFNESFDGPWATYREVPKEGLDRIFDRFRTRYRWDPSNDYVIREAFHNVLKKRYPDIMLEHRPTSAKRARDARHNFPNDNPNFNIMCDFPPRFVHPEVWVGIPMLGKKKSERGRNNHMSTDDEDVISRHTGGSRGYDEHRMILKLGRPPTFKELFLATHLVKESKKKFWDGLYDESFGEAVFCTTRLRKAYEECATAMIERHGEDISQHPVGDVELWESTQGGSKFGISSSDSNFIITSAPSLSSGSTPSYAEYQCSQEKEEVQHHMREEIQQVREDMMEEMQRQVAELMKKFGNPGNHT</sequence>
<dbReference type="EMBL" id="SZYD01000015">
    <property type="protein sequence ID" value="KAD3640505.1"/>
    <property type="molecule type" value="Genomic_DNA"/>
</dbReference>
<name>A0A5N6MJN3_9ASTR</name>
<dbReference type="PANTHER" id="PTHR33411:SF33">
    <property type="entry name" value="TRANSPOSASE, PTTA_EN_SPM, PLANT-RELATED"/>
    <property type="match status" value="1"/>
</dbReference>
<dbReference type="OrthoDB" id="1705129at2759"/>
<evidence type="ECO:0008006" key="4">
    <source>
        <dbReference type="Google" id="ProtNLM"/>
    </source>
</evidence>